<feature type="region of interest" description="Disordered" evidence="1">
    <location>
        <begin position="57"/>
        <end position="80"/>
    </location>
</feature>
<feature type="signal peptide" evidence="2">
    <location>
        <begin position="1"/>
        <end position="19"/>
    </location>
</feature>
<dbReference type="AlphaFoldDB" id="A0A818MXN2"/>
<dbReference type="Proteomes" id="UP000663860">
    <property type="component" value="Unassembled WGS sequence"/>
</dbReference>
<evidence type="ECO:0000256" key="2">
    <source>
        <dbReference type="SAM" id="SignalP"/>
    </source>
</evidence>
<keyword evidence="2" id="KW-0732">Signal</keyword>
<dbReference type="EMBL" id="CAJOBB010000175">
    <property type="protein sequence ID" value="CAF3596951.1"/>
    <property type="molecule type" value="Genomic_DNA"/>
</dbReference>
<feature type="chain" id="PRO_5036233614" evidence="2">
    <location>
        <begin position="20"/>
        <end position="80"/>
    </location>
</feature>
<evidence type="ECO:0000313" key="5">
    <source>
        <dbReference type="Proteomes" id="UP000663868"/>
    </source>
</evidence>
<accession>A0A818MXN2</accession>
<sequence length="80" mass="9373">MHTYIFIFILLLSNGLLYGYNIDHGLKYKRDINTILSRIASIEENDDIETSINYVNQQQNEDEDEDEINHPSGYHIISNK</sequence>
<organism evidence="4 5">
    <name type="scientific">Adineta steineri</name>
    <dbReference type="NCBI Taxonomy" id="433720"/>
    <lineage>
        <taxon>Eukaryota</taxon>
        <taxon>Metazoa</taxon>
        <taxon>Spiralia</taxon>
        <taxon>Gnathifera</taxon>
        <taxon>Rotifera</taxon>
        <taxon>Eurotatoria</taxon>
        <taxon>Bdelloidea</taxon>
        <taxon>Adinetida</taxon>
        <taxon>Adinetidae</taxon>
        <taxon>Adineta</taxon>
    </lineage>
</organism>
<evidence type="ECO:0000313" key="3">
    <source>
        <dbReference type="EMBL" id="CAF1445411.1"/>
    </source>
</evidence>
<evidence type="ECO:0000313" key="4">
    <source>
        <dbReference type="EMBL" id="CAF3596951.1"/>
    </source>
</evidence>
<gene>
    <name evidence="3" type="ORF">IZO911_LOCUS42049</name>
    <name evidence="4" type="ORF">KXQ929_LOCUS4924</name>
</gene>
<evidence type="ECO:0000256" key="1">
    <source>
        <dbReference type="SAM" id="MobiDB-lite"/>
    </source>
</evidence>
<dbReference type="EMBL" id="CAJNOE010001716">
    <property type="protein sequence ID" value="CAF1445411.1"/>
    <property type="molecule type" value="Genomic_DNA"/>
</dbReference>
<comment type="caution">
    <text evidence="4">The sequence shown here is derived from an EMBL/GenBank/DDBJ whole genome shotgun (WGS) entry which is preliminary data.</text>
</comment>
<proteinExistence type="predicted"/>
<name>A0A818MXN2_9BILA</name>
<dbReference type="Proteomes" id="UP000663868">
    <property type="component" value="Unassembled WGS sequence"/>
</dbReference>
<protein>
    <submittedName>
        <fullName evidence="4">Uncharacterized protein</fullName>
    </submittedName>
</protein>
<reference evidence="4" key="1">
    <citation type="submission" date="2021-02" db="EMBL/GenBank/DDBJ databases">
        <authorList>
            <person name="Nowell W R."/>
        </authorList>
    </citation>
    <scope>NUCLEOTIDE SEQUENCE</scope>
</reference>